<evidence type="ECO:0000256" key="1">
    <source>
        <dbReference type="SAM" id="MobiDB-lite"/>
    </source>
</evidence>
<accession>A0A7S0EAJ8</accession>
<gene>
    <name evidence="3" type="ORF">HPHI1048_LOCUS7995</name>
</gene>
<dbReference type="CDD" id="cd00084">
    <property type="entry name" value="HMG-box_SF"/>
    <property type="match status" value="1"/>
</dbReference>
<reference evidence="3" key="1">
    <citation type="submission" date="2021-01" db="EMBL/GenBank/DDBJ databases">
        <authorList>
            <person name="Corre E."/>
            <person name="Pelletier E."/>
            <person name="Niang G."/>
            <person name="Scheremetjew M."/>
            <person name="Finn R."/>
            <person name="Kale V."/>
            <person name="Holt S."/>
            <person name="Cochrane G."/>
            <person name="Meng A."/>
            <person name="Brown T."/>
            <person name="Cohen L."/>
        </authorList>
    </citation>
    <scope>NUCLEOTIDE SEQUENCE</scope>
    <source>
        <strain evidence="3">CCMP325</strain>
    </source>
</reference>
<protein>
    <recommendedName>
        <fullName evidence="2">YABBY protein C-terminal domain-containing protein</fullName>
    </recommendedName>
</protein>
<feature type="compositionally biased region" description="Basic and acidic residues" evidence="1">
    <location>
        <begin position="49"/>
        <end position="63"/>
    </location>
</feature>
<name>A0A7S0EAJ8_9CRYP</name>
<organism evidence="3">
    <name type="scientific">Hanusia phi</name>
    <dbReference type="NCBI Taxonomy" id="3032"/>
    <lineage>
        <taxon>Eukaryota</taxon>
        <taxon>Cryptophyceae</taxon>
        <taxon>Pyrenomonadales</taxon>
        <taxon>Geminigeraceae</taxon>
        <taxon>Hanusia</taxon>
    </lineage>
</organism>
<dbReference type="InterPro" id="IPR056775">
    <property type="entry name" value="YABBY_C"/>
</dbReference>
<dbReference type="Pfam" id="PF04690">
    <property type="entry name" value="YABBY"/>
    <property type="match status" value="1"/>
</dbReference>
<dbReference type="AlphaFoldDB" id="A0A7S0EAJ8"/>
<evidence type="ECO:0000259" key="2">
    <source>
        <dbReference type="Pfam" id="PF04690"/>
    </source>
</evidence>
<feature type="compositionally biased region" description="Polar residues" evidence="1">
    <location>
        <begin position="69"/>
        <end position="81"/>
    </location>
</feature>
<feature type="compositionally biased region" description="Acidic residues" evidence="1">
    <location>
        <begin position="95"/>
        <end position="114"/>
    </location>
</feature>
<feature type="compositionally biased region" description="Basic and acidic residues" evidence="1">
    <location>
        <begin position="82"/>
        <end position="94"/>
    </location>
</feature>
<feature type="region of interest" description="Disordered" evidence="1">
    <location>
        <begin position="1"/>
        <end position="140"/>
    </location>
</feature>
<dbReference type="SUPFAM" id="SSF47095">
    <property type="entry name" value="HMG-box"/>
    <property type="match status" value="1"/>
</dbReference>
<sequence>MQPDPSLAASDSKKRKRKEKREKKEDKEPRELSGYNKFMRTQLNALKETNPELGHKEAFKLATEKWATSPDNPKNAAQQGDESGKKPSESAEGRENEDEDKEKEEEEKEEEAAESQEACAAAAEDGDAAVKPEEVVAECS</sequence>
<feature type="compositionally biased region" description="Basic and acidic residues" evidence="1">
    <location>
        <begin position="22"/>
        <end position="31"/>
    </location>
</feature>
<dbReference type="EMBL" id="HBEO01011640">
    <property type="protein sequence ID" value="CAD8479516.1"/>
    <property type="molecule type" value="Transcribed_RNA"/>
</dbReference>
<proteinExistence type="predicted"/>
<feature type="domain" description="YABBY protein C-terminal" evidence="2">
    <location>
        <begin position="15"/>
        <end position="72"/>
    </location>
</feature>
<dbReference type="Gene3D" id="1.10.30.10">
    <property type="entry name" value="High mobility group box domain"/>
    <property type="match status" value="1"/>
</dbReference>
<dbReference type="InterPro" id="IPR036910">
    <property type="entry name" value="HMG_box_dom_sf"/>
</dbReference>
<evidence type="ECO:0000313" key="3">
    <source>
        <dbReference type="EMBL" id="CAD8479516.1"/>
    </source>
</evidence>